<feature type="signal peptide" evidence="3">
    <location>
        <begin position="1"/>
        <end position="20"/>
    </location>
</feature>
<dbReference type="EMBL" id="PKMI01000009">
    <property type="protein sequence ID" value="RBA20265.1"/>
    <property type="molecule type" value="Genomic_DNA"/>
</dbReference>
<gene>
    <name evidence="4" type="ORF">FPRO05_08710</name>
</gene>
<keyword evidence="3" id="KW-0732">Signal</keyword>
<feature type="transmembrane region" description="Helical" evidence="2">
    <location>
        <begin position="205"/>
        <end position="228"/>
    </location>
</feature>
<dbReference type="AlphaFoldDB" id="A0A365NHJ2"/>
<name>A0A365NHJ2_GIBIN</name>
<evidence type="ECO:0000313" key="4">
    <source>
        <dbReference type="EMBL" id="RBA20265.1"/>
    </source>
</evidence>
<evidence type="ECO:0000256" key="2">
    <source>
        <dbReference type="SAM" id="Phobius"/>
    </source>
</evidence>
<proteinExistence type="predicted"/>
<reference evidence="4 5" key="1">
    <citation type="submission" date="2017-12" db="EMBL/GenBank/DDBJ databases">
        <title>Genome sequence of the mycotoxigenic crop pathogen Fusarium proliferatum, strain ITEM 2341 from Date Palm.</title>
        <authorList>
            <person name="Almiman B.F."/>
            <person name="Shittu T.A."/>
            <person name="Muthumeenakshi S."/>
            <person name="Baroncelli R."/>
            <person name="Sreenivasaprasada S."/>
        </authorList>
    </citation>
    <scope>NUCLEOTIDE SEQUENCE [LARGE SCALE GENOMIC DNA]</scope>
    <source>
        <strain evidence="4 5">ITEM 2341</strain>
    </source>
</reference>
<feature type="region of interest" description="Disordered" evidence="1">
    <location>
        <begin position="234"/>
        <end position="298"/>
    </location>
</feature>
<keyword evidence="2" id="KW-0472">Membrane</keyword>
<organism evidence="4 5">
    <name type="scientific">Gibberella intermedia</name>
    <name type="common">Bulb rot disease fungus</name>
    <name type="synonym">Fusarium proliferatum</name>
    <dbReference type="NCBI Taxonomy" id="948311"/>
    <lineage>
        <taxon>Eukaryota</taxon>
        <taxon>Fungi</taxon>
        <taxon>Dikarya</taxon>
        <taxon>Ascomycota</taxon>
        <taxon>Pezizomycotina</taxon>
        <taxon>Sordariomycetes</taxon>
        <taxon>Hypocreomycetidae</taxon>
        <taxon>Hypocreales</taxon>
        <taxon>Nectriaceae</taxon>
        <taxon>Fusarium</taxon>
        <taxon>Fusarium fujikuroi species complex</taxon>
    </lineage>
</organism>
<evidence type="ECO:0000256" key="1">
    <source>
        <dbReference type="SAM" id="MobiDB-lite"/>
    </source>
</evidence>
<dbReference type="Proteomes" id="UP000251714">
    <property type="component" value="Unassembled WGS sequence"/>
</dbReference>
<evidence type="ECO:0008006" key="6">
    <source>
        <dbReference type="Google" id="ProtNLM"/>
    </source>
</evidence>
<keyword evidence="2" id="KW-0812">Transmembrane</keyword>
<evidence type="ECO:0000256" key="3">
    <source>
        <dbReference type="SAM" id="SignalP"/>
    </source>
</evidence>
<protein>
    <recommendedName>
        <fullName evidence="6">Syndecan domain-containing protein</fullName>
    </recommendedName>
</protein>
<evidence type="ECO:0000313" key="5">
    <source>
        <dbReference type="Proteomes" id="UP000251714"/>
    </source>
</evidence>
<feature type="chain" id="PRO_5016735481" description="Syndecan domain-containing protein" evidence="3">
    <location>
        <begin position="21"/>
        <end position="298"/>
    </location>
</feature>
<feature type="compositionally biased region" description="Low complexity" evidence="1">
    <location>
        <begin position="178"/>
        <end position="191"/>
    </location>
</feature>
<accession>A0A365NHJ2</accession>
<sequence>MQRIIWTLRLFQLYICHSNALYAKLSTAAETLQPSQTPKRPGRLERRAVPSEMITCGYKNGGPTAMTKVESGSALCSFSTQNGLWGICKSTGDSKCTLAGRCRDQHDCSDGCRKTENPKFRMTSCKKVEYCNFAYLIMDEGHKYTYVACGAVVARYLAHHPKSPGIDKSRFTNDIDNTTSSGSATEATAEVSDGDRSESRSDMSAIFGGATGGLAVVCGTAVAVIYLLRESRAQKPEATPEKGQGMIEVSGQTETDNGPKELVGLKASDVPANLQPDKLHGTLAPRRPDPVKSPYDDE</sequence>
<comment type="caution">
    <text evidence="4">The sequence shown here is derived from an EMBL/GenBank/DDBJ whole genome shotgun (WGS) entry which is preliminary data.</text>
</comment>
<feature type="region of interest" description="Disordered" evidence="1">
    <location>
        <begin position="167"/>
        <end position="201"/>
    </location>
</feature>
<keyword evidence="2" id="KW-1133">Transmembrane helix</keyword>